<feature type="binding site" evidence="4">
    <location>
        <position position="357"/>
    </location>
    <ligand>
        <name>Fe cation</name>
        <dbReference type="ChEBI" id="CHEBI:24875"/>
        <note>catalytic</note>
    </ligand>
</feature>
<evidence type="ECO:0000256" key="4">
    <source>
        <dbReference type="PIRSR" id="PIRSR604294-1"/>
    </source>
</evidence>
<evidence type="ECO:0000256" key="3">
    <source>
        <dbReference type="ARBA" id="ARBA00023004"/>
    </source>
</evidence>
<dbReference type="Pfam" id="PF03055">
    <property type="entry name" value="RPE65"/>
    <property type="match status" value="1"/>
</dbReference>
<evidence type="ECO:0000256" key="2">
    <source>
        <dbReference type="ARBA" id="ARBA00022723"/>
    </source>
</evidence>
<evidence type="ECO:0000313" key="5">
    <source>
        <dbReference type="EMBL" id="CAL1294447.1"/>
    </source>
</evidence>
<feature type="non-terminal residue" evidence="5">
    <location>
        <position position="1"/>
    </location>
</feature>
<reference evidence="5 6" key="1">
    <citation type="submission" date="2024-04" db="EMBL/GenBank/DDBJ databases">
        <authorList>
            <person name="Rising A."/>
            <person name="Reimegard J."/>
            <person name="Sonavane S."/>
            <person name="Akerstrom W."/>
            <person name="Nylinder S."/>
            <person name="Hedman E."/>
            <person name="Kallberg Y."/>
        </authorList>
    </citation>
    <scope>NUCLEOTIDE SEQUENCE [LARGE SCALE GENOMIC DNA]</scope>
</reference>
<feature type="binding site" evidence="4">
    <location>
        <position position="286"/>
    </location>
    <ligand>
        <name>Fe cation</name>
        <dbReference type="ChEBI" id="CHEBI:24875"/>
        <note>catalytic</note>
    </ligand>
</feature>
<keyword evidence="3 4" id="KW-0408">Iron</keyword>
<sequence length="570" mass="64590">PVKTEDRACSAAVTSSDNYDLILGSSNHVLFGRSSHLHSLYSQWITAFCSGSVIMEKLFQSVAENPNPQVAEIAGNIPDWVEGQLFRLGPAKWDFEEDFSLNHWLDGSALMYKFTIRKGQVNVMSRFLDTVAYQKICQINRPVFTEFGTKSYPDPCKNVFSRYFSKIVPLEMTDNDMANVFMLDDELYASSETCHIWKVDPEDLKCVQKTDIKELLSVNLASSHPHQCPDGTVYNLGASYLSGLRYHILKISPLSPHSLKEPKGFERASILTSISSSQKTSFSYYHSFGLTENYILFLEQPLLVNTVRMAASGLKGYSLKECFDWNPTQNTKFHLIDRVSGHEIKIKFQSEAFFFFHHINTYEEDGHVVADIQAFPDPEVLDKFYMSKLRLGEFAVSCQPVFTRFVLPLKTDGKKGENLVTLKNTQATAVKQDNGVVFLEPEKKGEPGYEMPTINYSMFNTKKYRYVYGSGVFETGKFANSLIKLDNVTGEMIVWKDANTMYPSEIVYVPKPGSKEEDDGVLLSVVLDVAADTRDFLMVLDAKNFKELGRAYVPRTVHLPPTIHGLFRRD</sequence>
<dbReference type="GO" id="GO:0016121">
    <property type="term" value="P:carotene catabolic process"/>
    <property type="evidence" value="ECO:0007669"/>
    <property type="project" value="TreeGrafter"/>
</dbReference>
<dbReference type="GO" id="GO:0003834">
    <property type="term" value="F:beta-carotene 15,15'-dioxygenase activity"/>
    <property type="evidence" value="ECO:0007669"/>
    <property type="project" value="TreeGrafter"/>
</dbReference>
<proteinExistence type="inferred from homology"/>
<evidence type="ECO:0000256" key="1">
    <source>
        <dbReference type="ARBA" id="ARBA00006787"/>
    </source>
</evidence>
<protein>
    <submittedName>
        <fullName evidence="5">Uncharacterized protein</fullName>
    </submittedName>
</protein>
<name>A0AAV2BEL3_9ARAC</name>
<comment type="similarity">
    <text evidence="1">Belongs to the carotenoid oxygenase family.</text>
</comment>
<dbReference type="GO" id="GO:0046872">
    <property type="term" value="F:metal ion binding"/>
    <property type="evidence" value="ECO:0007669"/>
    <property type="project" value="UniProtKB-KW"/>
</dbReference>
<dbReference type="EMBL" id="CAXIEN010000346">
    <property type="protein sequence ID" value="CAL1294447.1"/>
    <property type="molecule type" value="Genomic_DNA"/>
</dbReference>
<feature type="binding site" evidence="4">
    <location>
        <position position="564"/>
    </location>
    <ligand>
        <name>Fe cation</name>
        <dbReference type="ChEBI" id="CHEBI:24875"/>
        <note>catalytic</note>
    </ligand>
</feature>
<dbReference type="AlphaFoldDB" id="A0AAV2BEL3"/>
<comment type="caution">
    <text evidence="5">The sequence shown here is derived from an EMBL/GenBank/DDBJ whole genome shotgun (WGS) entry which is preliminary data.</text>
</comment>
<dbReference type="GO" id="GO:0042574">
    <property type="term" value="P:retinal metabolic process"/>
    <property type="evidence" value="ECO:0007669"/>
    <property type="project" value="TreeGrafter"/>
</dbReference>
<dbReference type="InterPro" id="IPR004294">
    <property type="entry name" value="Carotenoid_Oase"/>
</dbReference>
<keyword evidence="6" id="KW-1185">Reference proteome</keyword>
<dbReference type="PANTHER" id="PTHR10543:SF132">
    <property type="entry name" value="BETA,BETA-CAROTENE 15,15'-DIOXYGENASE"/>
    <property type="match status" value="1"/>
</dbReference>
<dbReference type="GO" id="GO:0010436">
    <property type="term" value="F:carotenoid dioxygenase activity"/>
    <property type="evidence" value="ECO:0007669"/>
    <property type="project" value="TreeGrafter"/>
</dbReference>
<keyword evidence="2 4" id="KW-0479">Metal-binding</keyword>
<accession>A0AAV2BEL3</accession>
<feature type="binding site" evidence="4">
    <location>
        <position position="224"/>
    </location>
    <ligand>
        <name>Fe cation</name>
        <dbReference type="ChEBI" id="CHEBI:24875"/>
        <note>catalytic</note>
    </ligand>
</feature>
<gene>
    <name evidence="5" type="ORF">LARSCL_LOCUS18716</name>
</gene>
<evidence type="ECO:0000313" key="6">
    <source>
        <dbReference type="Proteomes" id="UP001497382"/>
    </source>
</evidence>
<dbReference type="PANTHER" id="PTHR10543">
    <property type="entry name" value="BETA-CAROTENE DIOXYGENASE"/>
    <property type="match status" value="1"/>
</dbReference>
<comment type="cofactor">
    <cofactor evidence="4">
        <name>Fe(2+)</name>
        <dbReference type="ChEBI" id="CHEBI:29033"/>
    </cofactor>
    <text evidence="4">Binds 1 Fe(2+) ion per subunit.</text>
</comment>
<organism evidence="5 6">
    <name type="scientific">Larinioides sclopetarius</name>
    <dbReference type="NCBI Taxonomy" id="280406"/>
    <lineage>
        <taxon>Eukaryota</taxon>
        <taxon>Metazoa</taxon>
        <taxon>Ecdysozoa</taxon>
        <taxon>Arthropoda</taxon>
        <taxon>Chelicerata</taxon>
        <taxon>Arachnida</taxon>
        <taxon>Araneae</taxon>
        <taxon>Araneomorphae</taxon>
        <taxon>Entelegynae</taxon>
        <taxon>Araneoidea</taxon>
        <taxon>Araneidae</taxon>
        <taxon>Larinioides</taxon>
    </lineage>
</organism>
<dbReference type="Proteomes" id="UP001497382">
    <property type="component" value="Unassembled WGS sequence"/>
</dbReference>